<dbReference type="OrthoDB" id="28190at10239"/>
<feature type="region of interest" description="Disordered" evidence="1">
    <location>
        <begin position="21"/>
        <end position="123"/>
    </location>
</feature>
<gene>
    <name evidence="2" type="ORF">SePPVgORF109</name>
</gene>
<organism evidence="2 3">
    <name type="scientific">Seal parapoxvirus</name>
    <dbReference type="NCBI Taxonomy" id="187984"/>
    <lineage>
        <taxon>Viruses</taxon>
        <taxon>Varidnaviria</taxon>
        <taxon>Bamfordvirae</taxon>
        <taxon>Nucleocytoviricota</taxon>
        <taxon>Pokkesviricetes</taxon>
        <taxon>Chitovirales</taxon>
        <taxon>Poxviridae</taxon>
        <taxon>Chordopoxvirinae</taxon>
        <taxon>Parapoxvirus</taxon>
        <taxon>Parapoxvirus sealpox</taxon>
        <taxon>Grey sealpox virus</taxon>
    </lineage>
</organism>
<keyword evidence="3" id="KW-1185">Reference proteome</keyword>
<evidence type="ECO:0000313" key="2">
    <source>
        <dbReference type="EMBL" id="ASC55529.1"/>
    </source>
</evidence>
<feature type="compositionally biased region" description="Basic residues" evidence="1">
    <location>
        <begin position="77"/>
        <end position="86"/>
    </location>
</feature>
<sequence length="255" mass="28674">MSNLMTTIRCVCTEIWRTMRGNSSEHHSTRRRSSSVLERSGRKHHRKHCSESREHSHHPRRPASATPLTREAGFRSERHRARSKRHERCEQPHHSSETSRAHRAPSFGHKYHGCSSSETGEQLAGTFPKRGTCGSHYYEDPSPIYDTPDGASAECSRELAPIACCTRERPLSMSRITPEKHNLQQDICTLCGDIETQLSALEKSLESELRFYKQYISDAKSLLTSRASNIGSRAALFEDYSACAAVSGTSANNDE</sequence>
<protein>
    <submittedName>
        <fullName evidence="2">Putative NF-kappaB inhibitor-like protein</fullName>
    </submittedName>
</protein>
<dbReference type="Proteomes" id="UP000202998">
    <property type="component" value="Segment"/>
</dbReference>
<feature type="compositionally biased region" description="Basic and acidic residues" evidence="1">
    <location>
        <begin position="87"/>
        <end position="100"/>
    </location>
</feature>
<reference evidence="2 3" key="1">
    <citation type="journal article" date="2017" name="Sci. Rep.">
        <title>Recovery of the first full-length genome sequence of a parapoxvirus directly from a clinical sample.</title>
        <authorList>
            <person name="Gunther T."/>
            <person name="Haas L."/>
            <person name="Alawi M."/>
            <person name="Wohlsein P."/>
            <person name="Marks J."/>
            <person name="Grundhoff A."/>
            <person name="Becher P."/>
            <person name="Fischer N."/>
        </authorList>
    </citation>
    <scope>NUCLEOTIDE SEQUENCE [LARGE SCALE GENOMIC DNA]</scope>
    <source>
        <strain evidence="2">AFK76s1</strain>
    </source>
</reference>
<name>A0A1Z3GCQ2_9POXV</name>
<evidence type="ECO:0000256" key="1">
    <source>
        <dbReference type="SAM" id="MobiDB-lite"/>
    </source>
</evidence>
<proteinExistence type="predicted"/>
<dbReference type="EMBL" id="KY382358">
    <property type="protein sequence ID" value="ASC55529.1"/>
    <property type="molecule type" value="Genomic_DNA"/>
</dbReference>
<accession>A0A1Z3GCQ2</accession>
<evidence type="ECO:0000313" key="3">
    <source>
        <dbReference type="Proteomes" id="UP000202998"/>
    </source>
</evidence>